<gene>
    <name evidence="2" type="ORF">CAUJ_LOCUS11093</name>
</gene>
<evidence type="ECO:0000313" key="2">
    <source>
        <dbReference type="EMBL" id="CAD6195174.1"/>
    </source>
</evidence>
<dbReference type="AlphaFoldDB" id="A0A8S1HHF1"/>
<evidence type="ECO:0000313" key="3">
    <source>
        <dbReference type="Proteomes" id="UP000835052"/>
    </source>
</evidence>
<accession>A0A8S1HHF1</accession>
<evidence type="ECO:0000256" key="1">
    <source>
        <dbReference type="SAM" id="Phobius"/>
    </source>
</evidence>
<feature type="transmembrane region" description="Helical" evidence="1">
    <location>
        <begin position="225"/>
        <end position="248"/>
    </location>
</feature>
<comment type="caution">
    <text evidence="2">The sequence shown here is derived from an EMBL/GenBank/DDBJ whole genome shotgun (WGS) entry which is preliminary data.</text>
</comment>
<reference evidence="2" key="1">
    <citation type="submission" date="2020-10" db="EMBL/GenBank/DDBJ databases">
        <authorList>
            <person name="Kikuchi T."/>
        </authorList>
    </citation>
    <scope>NUCLEOTIDE SEQUENCE</scope>
    <source>
        <strain evidence="2">NKZ352</strain>
    </source>
</reference>
<keyword evidence="1" id="KW-0812">Transmembrane</keyword>
<dbReference type="EMBL" id="CAJGYM010000052">
    <property type="protein sequence ID" value="CAD6195174.1"/>
    <property type="molecule type" value="Genomic_DNA"/>
</dbReference>
<protein>
    <submittedName>
        <fullName evidence="2">Uncharacterized protein</fullName>
    </submittedName>
</protein>
<keyword evidence="3" id="KW-1185">Reference proteome</keyword>
<name>A0A8S1HHF1_9PELO</name>
<feature type="transmembrane region" description="Helical" evidence="1">
    <location>
        <begin position="52"/>
        <end position="70"/>
    </location>
</feature>
<organism evidence="2 3">
    <name type="scientific">Caenorhabditis auriculariae</name>
    <dbReference type="NCBI Taxonomy" id="2777116"/>
    <lineage>
        <taxon>Eukaryota</taxon>
        <taxon>Metazoa</taxon>
        <taxon>Ecdysozoa</taxon>
        <taxon>Nematoda</taxon>
        <taxon>Chromadorea</taxon>
        <taxon>Rhabditida</taxon>
        <taxon>Rhabditina</taxon>
        <taxon>Rhabditomorpha</taxon>
        <taxon>Rhabditoidea</taxon>
        <taxon>Rhabditidae</taxon>
        <taxon>Peloderinae</taxon>
        <taxon>Caenorhabditis</taxon>
    </lineage>
</organism>
<dbReference type="Proteomes" id="UP000835052">
    <property type="component" value="Unassembled WGS sequence"/>
</dbReference>
<proteinExistence type="predicted"/>
<keyword evidence="1" id="KW-0472">Membrane</keyword>
<keyword evidence="1" id="KW-1133">Transmembrane helix</keyword>
<sequence>MERQKHVMRRPDWCVRPGGPAGFEKKVFISFYCRRTRGSFEALSMDRQMKNFLFFFALLIFKYRAALAAGPCCDRPIFIYPSGIGIPPGCMDSKCSKSSIHIESSEIANVKALNFLRDITKTGTLSVFDAPKDLSFKGLREIVHNGPGPALHIKDVHLDTDSFAKLKKITVDDPLRYCEKRDLVIIGDIDAVVKERLEKVANKALSVCDAGKASEVQGYFSDPSVFQGLLVGGPIALAVLLIVLTTALKKIISRKRREEVKEQSNISTPTKASS</sequence>